<gene>
    <name evidence="2" type="ORF">BHU61_08395</name>
</gene>
<organism evidence="2 3">
    <name type="scientific">Macrococcus epidermidis</name>
    <dbReference type="NCBI Taxonomy" id="1902580"/>
    <lineage>
        <taxon>Bacteria</taxon>
        <taxon>Bacillati</taxon>
        <taxon>Bacillota</taxon>
        <taxon>Bacilli</taxon>
        <taxon>Bacillales</taxon>
        <taxon>Staphylococcaceae</taxon>
        <taxon>Macrococcus</taxon>
    </lineage>
</organism>
<feature type="domain" description="YdhG-like" evidence="1">
    <location>
        <begin position="20"/>
        <end position="111"/>
    </location>
</feature>
<dbReference type="InterPro" id="IPR014922">
    <property type="entry name" value="YdhG-like"/>
</dbReference>
<dbReference type="AlphaFoldDB" id="A0A327ZR10"/>
<comment type="caution">
    <text evidence="2">The sequence shown here is derived from an EMBL/GenBank/DDBJ whole genome shotgun (WGS) entry which is preliminary data.</text>
</comment>
<dbReference type="Proteomes" id="UP000249808">
    <property type="component" value="Unassembled WGS sequence"/>
</dbReference>
<dbReference type="Pfam" id="PF08818">
    <property type="entry name" value="DUF1801"/>
    <property type="match status" value="1"/>
</dbReference>
<protein>
    <submittedName>
        <fullName evidence="2">Iron chaperone</fullName>
    </submittedName>
</protein>
<dbReference type="RefSeq" id="WP_111716127.1">
    <property type="nucleotide sequence ID" value="NZ_JBHSSR010000013.1"/>
</dbReference>
<accession>A0A327ZR10</accession>
<sequence length="123" mass="14676">MHKFEPFFDKLTNINHLGKIQDLFEWIETNFPELQREYKWNTPMYSDHGTFILGVSTAKAHISIAPENQTMAHFKDKIAEAGYDQTAGLFKVKWDQEIDYELLKEIIEYNIEDKKEVTTFWRK</sequence>
<proteinExistence type="predicted"/>
<evidence type="ECO:0000259" key="1">
    <source>
        <dbReference type="Pfam" id="PF08818"/>
    </source>
</evidence>
<name>A0A327ZR10_9STAP</name>
<dbReference type="Gene3D" id="3.90.1150.200">
    <property type="match status" value="1"/>
</dbReference>
<keyword evidence="3" id="KW-1185">Reference proteome</keyword>
<evidence type="ECO:0000313" key="2">
    <source>
        <dbReference type="EMBL" id="RAK44722.1"/>
    </source>
</evidence>
<reference evidence="2 3" key="1">
    <citation type="journal article" date="2018" name="Front. Microbiol.">
        <title>Description and Comparative Genomics of Macrococcus caseolyticus subsp. hominis subsp. nov., Macrococcus goetzii sp. nov., Macrococcus epidermidis sp. nov., and Macrococcus bohemicus sp. nov., Novel Macrococci From Human Clinical Material With Virulence Potential and Suspected Uptake of Foreign DNA by Natural Transformation.</title>
        <authorList>
            <person name="Maslanova I."/>
            <person name="Wertheimer Z."/>
            <person name="Sedlacek I."/>
            <person name="Svec P."/>
            <person name="Indrakova A."/>
            <person name="Kovarovic V."/>
            <person name="Schumann P."/>
            <person name="Sproer C."/>
            <person name="Kralova S."/>
            <person name="Sedo O."/>
            <person name="Kristofova L."/>
            <person name="Vrbovska V."/>
            <person name="Fuzik T."/>
            <person name="Petras P."/>
            <person name="Zdrahal Z."/>
            <person name="Ruzickova V."/>
            <person name="Doskar J."/>
            <person name="Pantucek R."/>
        </authorList>
    </citation>
    <scope>NUCLEOTIDE SEQUENCE [LARGE SCALE GENOMIC DNA]</scope>
    <source>
        <strain evidence="2 3">01/688</strain>
    </source>
</reference>
<evidence type="ECO:0000313" key="3">
    <source>
        <dbReference type="Proteomes" id="UP000249808"/>
    </source>
</evidence>
<dbReference type="EMBL" id="PZJH01000003">
    <property type="protein sequence ID" value="RAK44722.1"/>
    <property type="molecule type" value="Genomic_DNA"/>
</dbReference>
<dbReference type="SUPFAM" id="SSF159888">
    <property type="entry name" value="YdhG-like"/>
    <property type="match status" value="1"/>
</dbReference>